<accession>A0A364KVL1</accession>
<protein>
    <recommendedName>
        <fullName evidence="3">Glucose-methanol-choline oxidoreductase N-terminal domain-containing protein</fullName>
    </recommendedName>
</protein>
<dbReference type="Pfam" id="PF00732">
    <property type="entry name" value="GMC_oxred_N"/>
    <property type="match status" value="1"/>
</dbReference>
<keyword evidence="5" id="KW-1185">Reference proteome</keyword>
<dbReference type="InterPro" id="IPR007867">
    <property type="entry name" value="GMC_OxRtase_C"/>
</dbReference>
<sequence length="625" mass="67786">MSSKYDAIIVGGGIAGLVAAARLSEDGTKKILVVESGKDRRGDPYIDTPGLLIETWGNPVYDWCFWTTPQDALGGRQLPQPRGRVLGGSSAINATAMLYPCPRDFENWGILGNSGWGYSDLLPYYRKSTKFFPPSKETSDLLGLNAYYQPELYGKQGPIAQSFAESFGPFDTAFIEALDSTGLSKKSDPILGKQHGPFTPTSSVDPTIHKRSYAAEAYYSGMAEGRENVEVLFETHVDRLILRRPGMKNSLVDAEGVVTIDSDGNIKRIYGDTVILAAGSIQTPLVLERSGIGRRDVLEQHGIDVEIDSPGVGENLQDHVFASISIEVADGLTTKDAVRSPAVVAALVKEYNETESGPLASVPLNYAVLPPVDGSGNISTQKLEEIVKVHGQWNQAQTLAPGIQAQLSELTAMLLDKQICALYLGALAAQSVLNPEGKTSMADAHSPQRPENFLTISIGLNHPMSRGSVHIGGKAVETDVDIHGPTINPAYLSHPLDRELLARGLQFVRRLTQSDALKKVLKPGGVLLPPTAAQLSDLNIAKRVSRERAWSNYHPVGTCAMMPRELHGVVSDRLLVYGTSNIRVIDASVFPMILMGNIQATVYAVAEKACDLIKEDWLSNRREEF</sequence>
<dbReference type="Pfam" id="PF05199">
    <property type="entry name" value="GMC_oxred_C"/>
    <property type="match status" value="1"/>
</dbReference>
<evidence type="ECO:0000313" key="5">
    <source>
        <dbReference type="Proteomes" id="UP000249363"/>
    </source>
</evidence>
<dbReference type="Proteomes" id="UP000249363">
    <property type="component" value="Unassembled WGS sequence"/>
</dbReference>
<dbReference type="EMBL" id="MIKG01000005">
    <property type="protein sequence ID" value="RAO67596.1"/>
    <property type="molecule type" value="Genomic_DNA"/>
</dbReference>
<evidence type="ECO:0000313" key="4">
    <source>
        <dbReference type="EMBL" id="RAO67596.1"/>
    </source>
</evidence>
<comment type="caution">
    <text evidence="4">The sequence shown here is derived from an EMBL/GenBank/DDBJ whole genome shotgun (WGS) entry which is preliminary data.</text>
</comment>
<comment type="similarity">
    <text evidence="1">Belongs to the GMC oxidoreductase family.</text>
</comment>
<dbReference type="Gene3D" id="3.50.50.60">
    <property type="entry name" value="FAD/NAD(P)-binding domain"/>
    <property type="match status" value="1"/>
</dbReference>
<dbReference type="OrthoDB" id="4219794at2759"/>
<dbReference type="PROSITE" id="PS00624">
    <property type="entry name" value="GMC_OXRED_2"/>
    <property type="match status" value="1"/>
</dbReference>
<dbReference type="PIRSF" id="PIRSF000137">
    <property type="entry name" value="Alcohol_oxidase"/>
    <property type="match status" value="1"/>
</dbReference>
<evidence type="ECO:0000256" key="2">
    <source>
        <dbReference type="PIRSR" id="PIRSR000137-2"/>
    </source>
</evidence>
<dbReference type="GeneID" id="63792824"/>
<name>A0A364KVL1_TALAM</name>
<dbReference type="InterPro" id="IPR012132">
    <property type="entry name" value="GMC_OxRdtase"/>
</dbReference>
<dbReference type="Gene3D" id="3.30.560.10">
    <property type="entry name" value="Glucose Oxidase, domain 3"/>
    <property type="match status" value="1"/>
</dbReference>
<comment type="cofactor">
    <cofactor evidence="2">
        <name>FAD</name>
        <dbReference type="ChEBI" id="CHEBI:57692"/>
    </cofactor>
</comment>
<proteinExistence type="inferred from homology"/>
<reference evidence="4 5" key="1">
    <citation type="journal article" date="2017" name="Biotechnol. Biofuels">
        <title>Differential beta-glucosidase expression as a function of carbon source availability in Talaromyces amestolkiae: a genomic and proteomic approach.</title>
        <authorList>
            <person name="de Eugenio L.I."/>
            <person name="Mendez-Liter J.A."/>
            <person name="Nieto-Dominguez M."/>
            <person name="Alonso L."/>
            <person name="Gil-Munoz J."/>
            <person name="Barriuso J."/>
            <person name="Prieto A."/>
            <person name="Martinez M.J."/>
        </authorList>
    </citation>
    <scope>NUCLEOTIDE SEQUENCE [LARGE SCALE GENOMIC DNA]</scope>
    <source>
        <strain evidence="4 5">CIB</strain>
    </source>
</reference>
<dbReference type="GO" id="GO:0050660">
    <property type="term" value="F:flavin adenine dinucleotide binding"/>
    <property type="evidence" value="ECO:0007669"/>
    <property type="project" value="InterPro"/>
</dbReference>
<feature type="binding site" evidence="2">
    <location>
        <position position="85"/>
    </location>
    <ligand>
        <name>FAD</name>
        <dbReference type="ChEBI" id="CHEBI:57692"/>
    </ligand>
</feature>
<dbReference type="InterPro" id="IPR036188">
    <property type="entry name" value="FAD/NAD-bd_sf"/>
</dbReference>
<dbReference type="SUPFAM" id="SSF54373">
    <property type="entry name" value="FAD-linked reductases, C-terminal domain"/>
    <property type="match status" value="1"/>
</dbReference>
<evidence type="ECO:0000259" key="3">
    <source>
        <dbReference type="PROSITE" id="PS00624"/>
    </source>
</evidence>
<feature type="binding site" evidence="2">
    <location>
        <position position="237"/>
    </location>
    <ligand>
        <name>FAD</name>
        <dbReference type="ChEBI" id="CHEBI:57692"/>
    </ligand>
</feature>
<dbReference type="RefSeq" id="XP_040732112.1">
    <property type="nucleotide sequence ID" value="XM_040875883.1"/>
</dbReference>
<keyword evidence="2" id="KW-0285">Flavoprotein</keyword>
<organism evidence="4 5">
    <name type="scientific">Talaromyces amestolkiae</name>
    <dbReference type="NCBI Taxonomy" id="1196081"/>
    <lineage>
        <taxon>Eukaryota</taxon>
        <taxon>Fungi</taxon>
        <taxon>Dikarya</taxon>
        <taxon>Ascomycota</taxon>
        <taxon>Pezizomycotina</taxon>
        <taxon>Eurotiomycetes</taxon>
        <taxon>Eurotiomycetidae</taxon>
        <taxon>Eurotiales</taxon>
        <taxon>Trichocomaceae</taxon>
        <taxon>Talaromyces</taxon>
        <taxon>Talaromyces sect. Talaromyces</taxon>
    </lineage>
</organism>
<dbReference type="GO" id="GO:0016614">
    <property type="term" value="F:oxidoreductase activity, acting on CH-OH group of donors"/>
    <property type="evidence" value="ECO:0007669"/>
    <property type="project" value="InterPro"/>
</dbReference>
<dbReference type="PANTHER" id="PTHR11552">
    <property type="entry name" value="GLUCOSE-METHANOL-CHOLINE GMC OXIDOREDUCTASE"/>
    <property type="match status" value="1"/>
</dbReference>
<dbReference type="SUPFAM" id="SSF51905">
    <property type="entry name" value="FAD/NAD(P)-binding domain"/>
    <property type="match status" value="1"/>
</dbReference>
<keyword evidence="2" id="KW-0274">FAD</keyword>
<dbReference type="AlphaFoldDB" id="A0A364KVL1"/>
<dbReference type="STRING" id="1196081.A0A364KVL1"/>
<feature type="domain" description="Glucose-methanol-choline oxidoreductase N-terminal" evidence="3">
    <location>
        <begin position="279"/>
        <end position="293"/>
    </location>
</feature>
<dbReference type="InterPro" id="IPR000172">
    <property type="entry name" value="GMC_OxRdtase_N"/>
</dbReference>
<dbReference type="PANTHER" id="PTHR11552:SF210">
    <property type="entry name" value="GLUCOSE-METHANOL-CHOLINE OXIDOREDUCTASE N-TERMINAL DOMAIN-CONTAINING PROTEIN-RELATED"/>
    <property type="match status" value="1"/>
</dbReference>
<gene>
    <name evidence="4" type="ORF">BHQ10_003608</name>
</gene>
<evidence type="ECO:0000256" key="1">
    <source>
        <dbReference type="ARBA" id="ARBA00010790"/>
    </source>
</evidence>